<feature type="compositionally biased region" description="Acidic residues" evidence="3">
    <location>
        <begin position="223"/>
        <end position="253"/>
    </location>
</feature>
<feature type="compositionally biased region" description="Acidic residues" evidence="3">
    <location>
        <begin position="437"/>
        <end position="448"/>
    </location>
</feature>
<reference evidence="4" key="2">
    <citation type="submission" date="2020-11" db="EMBL/GenBank/DDBJ databases">
        <authorList>
            <person name="Cecchin M."/>
            <person name="Marcolungo L."/>
            <person name="Rossato M."/>
            <person name="Girolomoni L."/>
            <person name="Cosentino E."/>
            <person name="Cuine S."/>
            <person name="Li-Beisson Y."/>
            <person name="Delledonne M."/>
            <person name="Ballottari M."/>
        </authorList>
    </citation>
    <scope>NUCLEOTIDE SEQUENCE</scope>
    <source>
        <strain evidence="4">211/11P</strain>
        <tissue evidence="4">Whole cell</tissue>
    </source>
</reference>
<dbReference type="InterPro" id="IPR040092">
    <property type="entry name" value="TBRG1"/>
</dbReference>
<proteinExistence type="predicted"/>
<dbReference type="InterPro" id="IPR003888">
    <property type="entry name" value="FYrich_N"/>
</dbReference>
<feature type="region of interest" description="Disordered" evidence="3">
    <location>
        <begin position="335"/>
        <end position="367"/>
    </location>
</feature>
<feature type="region of interest" description="Disordered" evidence="3">
    <location>
        <begin position="411"/>
        <end position="498"/>
    </location>
</feature>
<dbReference type="PANTHER" id="PTHR22715">
    <property type="entry name" value="TRANSFORMING GROWTH FACTOR BETA REGULATED GENE 1"/>
    <property type="match status" value="1"/>
</dbReference>
<feature type="region of interest" description="Disordered" evidence="3">
    <location>
        <begin position="152"/>
        <end position="275"/>
    </location>
</feature>
<feature type="region of interest" description="Disordered" evidence="3">
    <location>
        <begin position="814"/>
        <end position="880"/>
    </location>
</feature>
<protein>
    <recommendedName>
        <fullName evidence="6">Transforming growth factor beta regulator 1</fullName>
    </recommendedName>
</protein>
<dbReference type="Proteomes" id="UP001055712">
    <property type="component" value="Unassembled WGS sequence"/>
</dbReference>
<dbReference type="SUPFAM" id="SSF57850">
    <property type="entry name" value="RING/U-box"/>
    <property type="match status" value="1"/>
</dbReference>
<dbReference type="Pfam" id="PF05965">
    <property type="entry name" value="FYRC"/>
    <property type="match status" value="1"/>
</dbReference>
<dbReference type="PROSITE" id="PS51543">
    <property type="entry name" value="FYRC"/>
    <property type="match status" value="1"/>
</dbReference>
<sequence>MAFSVLGVAEALPVGDKAAAVAPGSDAENADPQEASGSLKRMWQQQEVIGTHRTDNLFQSLEERTLTEDEQRIIEQRVALQRRMYEEYERRERQRKVAEVLEVCPDLSEKQAGAALDLCDGREEDAAAQLVSDPAFRQRALAACTPMPAQAAAAVVETSPPRRDATRQSHRHSKPAGPRPKIVDPASLGGNVFVGAFRGKGFKPPPKGRVRKPSTSSRQQRQEEEEEEEEEMEEEEEQETEQEGKEQEEEEQEQAVQGAAPQCSDGEQQVPEVAVKQAVPVQQGEAQQPYSGVLLWPEAQAAAVGAAQKLQRYVLVQADTLQVPTDSLLRAARRQLGEPSDSRGAPGFSAAAEGPPPTSVARSRPRHDALEAGTDRVGAEACLSLLSADAAECQAVVAQAEAAQQLQQVGASHQERRKGSAAAVGAQPAATCAAPAESDEETETDGETESGAGPSQADSDEAISSDDDMAKRRRQNRKAPARLAKPLGARPSRAAKQTAAAVLLAYADSGAGSSSDEELSVTDASSASSGDDEAQPGRRSRPKARRSSSGAVPAHVPAEQAVGSSRKVPARKRQKLDSTAAAAAPAAAAAAAAPAQQASSAQQAGGSDSADDALQQQPSQGVLPGAGTLPAVALPPRVRAISSTGHTCRGRVKQKSHKSADLVVAGSLRAEKGWYNAGYIFPQGFQSRTLFRSSVAIDQLCVHECHVVGKGGQYWPQPTFKVVATDRPNEPLIAKSCTGCWTGILKRINAEIEARRRAGEDLPPPPKTAIAGPEYFGFNQPNIQEAVEGLDPDHLCVEYWAGKAERQRAAAGLPYSSAAPARAARAPRAPSNGGTKRSGGGGGGGSKGRGRRRDGSDTEDDEQGGAGDEDETQFMTNKWSAVSRGDRYRKRLQENGDDTSALDHDNPLPHFIDPITMGAVVRPAISPYGHVAGLATWKVVLVEKQQCPFTNQPLQFEQLKVLTNTNIHLHREKIVNGNIHGRSAAM</sequence>
<feature type="region of interest" description="Disordered" evidence="3">
    <location>
        <begin position="594"/>
        <end position="629"/>
    </location>
</feature>
<dbReference type="PANTHER" id="PTHR22715:SF0">
    <property type="entry name" value="TRANSFORMING GROWTH FACTOR BETA REGULATOR 1"/>
    <property type="match status" value="1"/>
</dbReference>
<evidence type="ECO:0000256" key="1">
    <source>
        <dbReference type="ARBA" id="ARBA00004123"/>
    </source>
</evidence>
<evidence type="ECO:0000256" key="2">
    <source>
        <dbReference type="ARBA" id="ARBA00023242"/>
    </source>
</evidence>
<dbReference type="GO" id="GO:0005634">
    <property type="term" value="C:nucleus"/>
    <property type="evidence" value="ECO:0007669"/>
    <property type="project" value="UniProtKB-SubCell"/>
</dbReference>
<keyword evidence="5" id="KW-1185">Reference proteome</keyword>
<evidence type="ECO:0000313" key="5">
    <source>
        <dbReference type="Proteomes" id="UP001055712"/>
    </source>
</evidence>
<dbReference type="Pfam" id="PF05964">
    <property type="entry name" value="FYRN"/>
    <property type="match status" value="1"/>
</dbReference>
<organism evidence="4 5">
    <name type="scientific">Chlorella vulgaris</name>
    <name type="common">Green alga</name>
    <dbReference type="NCBI Taxonomy" id="3077"/>
    <lineage>
        <taxon>Eukaryota</taxon>
        <taxon>Viridiplantae</taxon>
        <taxon>Chlorophyta</taxon>
        <taxon>core chlorophytes</taxon>
        <taxon>Trebouxiophyceae</taxon>
        <taxon>Chlorellales</taxon>
        <taxon>Chlorellaceae</taxon>
        <taxon>Chlorella clade</taxon>
        <taxon>Chlorella</taxon>
    </lineage>
</organism>
<feature type="compositionally biased region" description="Low complexity" evidence="3">
    <location>
        <begin position="421"/>
        <end position="436"/>
    </location>
</feature>
<evidence type="ECO:0000256" key="3">
    <source>
        <dbReference type="SAM" id="MobiDB-lite"/>
    </source>
</evidence>
<evidence type="ECO:0000313" key="4">
    <source>
        <dbReference type="EMBL" id="KAI3430907.1"/>
    </source>
</evidence>
<dbReference type="SMART" id="SM00542">
    <property type="entry name" value="FYRC"/>
    <property type="match status" value="1"/>
</dbReference>
<dbReference type="GO" id="GO:0140993">
    <property type="term" value="F:histone modifying activity"/>
    <property type="evidence" value="ECO:0007669"/>
    <property type="project" value="UniProtKB-ARBA"/>
</dbReference>
<dbReference type="GO" id="GO:0051726">
    <property type="term" value="P:regulation of cell cycle"/>
    <property type="evidence" value="ECO:0007669"/>
    <property type="project" value="TreeGrafter"/>
</dbReference>
<gene>
    <name evidence="4" type="ORF">D9Q98_009316</name>
</gene>
<comment type="subcellular location">
    <subcellularLocation>
        <location evidence="1">Nucleus</location>
    </subcellularLocation>
</comment>
<feature type="compositionally biased region" description="Acidic residues" evidence="3">
    <location>
        <begin position="458"/>
        <end position="467"/>
    </location>
</feature>
<accession>A0A9D4TPE4</accession>
<dbReference type="InterPro" id="IPR013083">
    <property type="entry name" value="Znf_RING/FYVE/PHD"/>
</dbReference>
<feature type="compositionally biased region" description="Low complexity" evidence="3">
    <location>
        <begin position="594"/>
        <end position="608"/>
    </location>
</feature>
<evidence type="ECO:0008006" key="6">
    <source>
        <dbReference type="Google" id="ProtNLM"/>
    </source>
</evidence>
<dbReference type="OrthoDB" id="1678912at2759"/>
<keyword evidence="2" id="KW-0539">Nucleus</keyword>
<comment type="caution">
    <text evidence="4">The sequence shown here is derived from an EMBL/GenBank/DDBJ whole genome shotgun (WGS) entry which is preliminary data.</text>
</comment>
<dbReference type="Gene3D" id="3.30.40.10">
    <property type="entry name" value="Zinc/RING finger domain, C3HC4 (zinc finger)"/>
    <property type="match status" value="1"/>
</dbReference>
<feature type="region of interest" description="Disordered" evidence="3">
    <location>
        <begin position="510"/>
        <end position="581"/>
    </location>
</feature>
<dbReference type="PROSITE" id="PS51542">
    <property type="entry name" value="FYRN"/>
    <property type="match status" value="1"/>
</dbReference>
<reference evidence="4" key="1">
    <citation type="journal article" date="2019" name="Plant J.">
        <title>Chlorella vulgaris genome assembly and annotation reveals the molecular basis for metabolic acclimation to high light conditions.</title>
        <authorList>
            <person name="Cecchin M."/>
            <person name="Marcolungo L."/>
            <person name="Rossato M."/>
            <person name="Girolomoni L."/>
            <person name="Cosentino E."/>
            <person name="Cuine S."/>
            <person name="Li-Beisson Y."/>
            <person name="Delledonne M."/>
            <person name="Ballottari M."/>
        </authorList>
    </citation>
    <scope>NUCLEOTIDE SEQUENCE</scope>
    <source>
        <strain evidence="4">211/11P</strain>
    </source>
</reference>
<feature type="compositionally biased region" description="Acidic residues" evidence="3">
    <location>
        <begin position="857"/>
        <end position="872"/>
    </location>
</feature>
<dbReference type="AlphaFoldDB" id="A0A9D4TPE4"/>
<dbReference type="Gene3D" id="3.30.160.360">
    <property type="match status" value="1"/>
</dbReference>
<feature type="compositionally biased region" description="Low complexity" evidence="3">
    <location>
        <begin position="816"/>
        <end position="835"/>
    </location>
</feature>
<dbReference type="EMBL" id="SIDB01000007">
    <property type="protein sequence ID" value="KAI3430907.1"/>
    <property type="molecule type" value="Genomic_DNA"/>
</dbReference>
<feature type="compositionally biased region" description="Gly residues" evidence="3">
    <location>
        <begin position="836"/>
        <end position="847"/>
    </location>
</feature>
<name>A0A9D4TPE4_CHLVU</name>
<dbReference type="InterPro" id="IPR003889">
    <property type="entry name" value="FYrich_C"/>
</dbReference>
<feature type="compositionally biased region" description="Basic residues" evidence="3">
    <location>
        <begin position="471"/>
        <end position="480"/>
    </location>
</feature>